<protein>
    <submittedName>
        <fullName evidence="2">Uncharacterized protein</fullName>
    </submittedName>
</protein>
<accession>A0A1M7MPD7</accession>
<dbReference type="Proteomes" id="UP000183983">
    <property type="component" value="Unassembled WGS sequence"/>
</dbReference>
<dbReference type="EMBL" id="FRDA01000004">
    <property type="protein sequence ID" value="SHM92786.1"/>
    <property type="molecule type" value="Genomic_DNA"/>
</dbReference>
<evidence type="ECO:0000256" key="1">
    <source>
        <dbReference type="SAM" id="MobiDB-lite"/>
    </source>
</evidence>
<feature type="region of interest" description="Disordered" evidence="1">
    <location>
        <begin position="1"/>
        <end position="23"/>
    </location>
</feature>
<organism evidence="2 3">
    <name type="scientific">Pseudomonas asturiensis</name>
    <dbReference type="NCBI Taxonomy" id="1190415"/>
    <lineage>
        <taxon>Bacteria</taxon>
        <taxon>Pseudomonadati</taxon>
        <taxon>Pseudomonadota</taxon>
        <taxon>Gammaproteobacteria</taxon>
        <taxon>Pseudomonadales</taxon>
        <taxon>Pseudomonadaceae</taxon>
        <taxon>Pseudomonas</taxon>
    </lineage>
</organism>
<dbReference type="AlphaFoldDB" id="A0A1M7MPD7"/>
<proteinExistence type="predicted"/>
<evidence type="ECO:0000313" key="3">
    <source>
        <dbReference type="Proteomes" id="UP000183983"/>
    </source>
</evidence>
<gene>
    <name evidence="2" type="ORF">SAMN05216593_104394</name>
</gene>
<reference evidence="2 3" key="1">
    <citation type="submission" date="2016-11" db="EMBL/GenBank/DDBJ databases">
        <authorList>
            <person name="Jaros S."/>
            <person name="Januszkiewicz K."/>
            <person name="Wedrychowicz H."/>
        </authorList>
    </citation>
    <scope>NUCLEOTIDE SEQUENCE [LARGE SCALE GENOMIC DNA]</scope>
    <source>
        <strain evidence="2 3">LMG 26898</strain>
    </source>
</reference>
<sequence length="100" mass="11037">MPYKRHDLQAPPGTQFTRGGSLRPPRALGNTIEGILDNNCALAPENPAPNLYRAWLDEGLTDADPIGSSFLITHKRALKALVRMVCSGVAQRLVLRLLRY</sequence>
<name>A0A1M7MPD7_9PSED</name>
<evidence type="ECO:0000313" key="2">
    <source>
        <dbReference type="EMBL" id="SHM92786.1"/>
    </source>
</evidence>